<evidence type="ECO:0000256" key="4">
    <source>
        <dbReference type="RuleBase" id="RU000383"/>
    </source>
</evidence>
<dbReference type="InterPro" id="IPR004367">
    <property type="entry name" value="Cyclin_C-dom"/>
</dbReference>
<keyword evidence="10" id="KW-1185">Reference proteome</keyword>
<evidence type="ECO:0000259" key="7">
    <source>
        <dbReference type="SMART" id="SM01332"/>
    </source>
</evidence>
<sequence>MAFRIHEDQENTALGLRKDGSDLFSTNQRRALGDLSQFACNHNRNTKLTGMTNGTCKVQDENRTVRQIKNEKNIVLPLSQFRAFSVYEDKPTEVEVKKRETTYKPFATKETKKESNFFVNAAENVRALCAQVEKKSLEETKPDRSREEPPLRKALQEKKDAVESPMSVVDASILSMSISKNESQIIEDVDDEEITTAQTDREMFFYVEEYRQDIYEYMREIEVKNRANPRYMRKQPDITHVMRSILVDWLVEVCDEYQQQSETLHLAVSYVDRFLSYMSVVRTKLQLVGTAATYIAAKYEEVYPPEVSEFVYITDDTYTKREVLRMEHLILKVLSFDLSTPTSLAFLSHYCISNGLSKKTFHLASYIAELCLLEADPYLQFKPSVIAASALATARHCLLCEQCACDPQDVYETRDAPGKVNPQCAMVAWPSTLSTCSGYTLLELETCLKEIARTHSHASVQPYQAIPDKYKSNKFEGVSQVEPRPMFPVGKYQAPAAARPPPAADSARATS</sequence>
<feature type="domain" description="Cyclin C-terminal" evidence="7">
    <location>
        <begin position="341"/>
        <end position="484"/>
    </location>
</feature>
<protein>
    <submittedName>
        <fullName evidence="8">Cyclin A</fullName>
    </submittedName>
</protein>
<dbReference type="SMART" id="SM00385">
    <property type="entry name" value="CYCLIN"/>
    <property type="match status" value="2"/>
</dbReference>
<keyword evidence="2 4" id="KW-0195">Cyclin</keyword>
<keyword evidence="1" id="KW-0132">Cell division</keyword>
<dbReference type="Pfam" id="PF00134">
    <property type="entry name" value="Cyclin_N"/>
    <property type="match status" value="1"/>
</dbReference>
<feature type="region of interest" description="Disordered" evidence="5">
    <location>
        <begin position="491"/>
        <end position="511"/>
    </location>
</feature>
<dbReference type="FunFam" id="1.10.472.10:FF:000001">
    <property type="entry name" value="G2/mitotic-specific cyclin"/>
    <property type="match status" value="1"/>
</dbReference>
<feature type="domain" description="Cyclin-like" evidence="6">
    <location>
        <begin position="248"/>
        <end position="332"/>
    </location>
</feature>
<dbReference type="Gene3D" id="1.10.472.10">
    <property type="entry name" value="Cyclin-like"/>
    <property type="match status" value="2"/>
</dbReference>
<dbReference type="GO" id="GO:0051301">
    <property type="term" value="P:cell division"/>
    <property type="evidence" value="ECO:0007669"/>
    <property type="project" value="UniProtKB-KW"/>
</dbReference>
<dbReference type="GO" id="GO:0044772">
    <property type="term" value="P:mitotic cell cycle phase transition"/>
    <property type="evidence" value="ECO:0007669"/>
    <property type="project" value="InterPro"/>
</dbReference>
<dbReference type="InterPro" id="IPR039361">
    <property type="entry name" value="Cyclin"/>
</dbReference>
<dbReference type="GO" id="GO:0005634">
    <property type="term" value="C:nucleus"/>
    <property type="evidence" value="ECO:0007669"/>
    <property type="project" value="UniProtKB-ARBA"/>
</dbReference>
<dbReference type="InterPro" id="IPR006671">
    <property type="entry name" value="Cyclin_N"/>
</dbReference>
<dbReference type="InterPro" id="IPR046965">
    <property type="entry name" value="Cyclin_A/B-like"/>
</dbReference>
<dbReference type="InterPro" id="IPR013763">
    <property type="entry name" value="Cyclin-like_dom"/>
</dbReference>
<feature type="region of interest" description="Disordered" evidence="5">
    <location>
        <begin position="136"/>
        <end position="160"/>
    </location>
</feature>
<evidence type="ECO:0000256" key="1">
    <source>
        <dbReference type="ARBA" id="ARBA00022618"/>
    </source>
</evidence>
<comment type="similarity">
    <text evidence="4">Belongs to the cyclin family.</text>
</comment>
<evidence type="ECO:0000256" key="3">
    <source>
        <dbReference type="ARBA" id="ARBA00023306"/>
    </source>
</evidence>
<evidence type="ECO:0000256" key="5">
    <source>
        <dbReference type="SAM" id="MobiDB-lite"/>
    </source>
</evidence>
<reference evidence="10" key="1">
    <citation type="journal article" date="2008" name="Insect Biochem. Mol. Biol.">
        <title>The genome of a lepidopteran model insect, the silkworm Bombyx mori.</title>
        <authorList>
            <consortium name="International Silkworm Genome Consortium"/>
        </authorList>
    </citation>
    <scope>NUCLEOTIDE SEQUENCE [LARGE SCALE GENOMIC DNA]</scope>
    <source>
        <strain evidence="10">p50T</strain>
    </source>
</reference>
<dbReference type="OrthoDB" id="5590282at2759"/>
<organism evidence="8">
    <name type="scientific">Bombyx mori</name>
    <name type="common">Silk moth</name>
    <dbReference type="NCBI Taxonomy" id="7091"/>
    <lineage>
        <taxon>Eukaryota</taxon>
        <taxon>Metazoa</taxon>
        <taxon>Ecdysozoa</taxon>
        <taxon>Arthropoda</taxon>
        <taxon>Hexapoda</taxon>
        <taxon>Insecta</taxon>
        <taxon>Pterygota</taxon>
        <taxon>Neoptera</taxon>
        <taxon>Endopterygota</taxon>
        <taxon>Lepidoptera</taxon>
        <taxon>Glossata</taxon>
        <taxon>Ditrysia</taxon>
        <taxon>Bombycoidea</taxon>
        <taxon>Bombycidae</taxon>
        <taxon>Bombycinae</taxon>
        <taxon>Bombyx</taxon>
    </lineage>
</organism>
<evidence type="ECO:0000313" key="10">
    <source>
        <dbReference type="Proteomes" id="UP000005204"/>
    </source>
</evidence>
<evidence type="ECO:0000313" key="8">
    <source>
        <dbReference type="EMBL" id="ACM79367.1"/>
    </source>
</evidence>
<dbReference type="Pfam" id="PF02984">
    <property type="entry name" value="Cyclin_C"/>
    <property type="match status" value="1"/>
</dbReference>
<dbReference type="PANTHER" id="PTHR10177">
    <property type="entry name" value="CYCLINS"/>
    <property type="match status" value="1"/>
</dbReference>
<dbReference type="SMART" id="SM01332">
    <property type="entry name" value="Cyclin_C"/>
    <property type="match status" value="1"/>
</dbReference>
<dbReference type="Proteomes" id="UP000005204">
    <property type="component" value="Unassembled WGS sequence"/>
</dbReference>
<evidence type="ECO:0000313" key="9">
    <source>
        <dbReference type="EnsemblMetazoa" id="NP_001153659.1"/>
    </source>
</evidence>
<reference evidence="8" key="2">
    <citation type="submission" date="2009-01" db="EMBL/GenBank/DDBJ databases">
        <title>Identification and Function of Cyclin A in the Silkworm, Bombyx mori.</title>
        <authorList>
            <person name="Pan M.-H."/>
            <person name="Zhang C.-D."/>
            <person name="Lu C."/>
        </authorList>
    </citation>
    <scope>NUCLEOTIDE SEQUENCE</scope>
</reference>
<accession>C0KLC6</accession>
<dbReference type="PIRSF" id="PIRSF001771">
    <property type="entry name" value="Cyclin_A_B_D_E"/>
    <property type="match status" value="1"/>
</dbReference>
<dbReference type="CDD" id="cd20504">
    <property type="entry name" value="CYCLIN_CCNA_rpt1"/>
    <property type="match status" value="1"/>
</dbReference>
<gene>
    <name evidence="9" type="primary">100216492</name>
</gene>
<name>C0KLC6_BOMMO</name>
<proteinExistence type="evidence at transcript level"/>
<feature type="domain" description="Cyclin-like" evidence="6">
    <location>
        <begin position="345"/>
        <end position="450"/>
    </location>
</feature>
<dbReference type="InterPro" id="IPR036915">
    <property type="entry name" value="Cyclin-like_sf"/>
</dbReference>
<dbReference type="EMBL" id="FJ619105">
    <property type="protein sequence ID" value="ACM79367.1"/>
    <property type="molecule type" value="mRNA"/>
</dbReference>
<dbReference type="EnsemblMetazoa" id="NM_001160187.1">
    <property type="protein sequence ID" value="NP_001153659.1"/>
    <property type="gene ID" value="GeneID_100216492"/>
</dbReference>
<keyword evidence="3" id="KW-0131">Cell cycle</keyword>
<reference evidence="9" key="3">
    <citation type="submission" date="2022-06" db="UniProtKB">
        <authorList>
            <consortium name="EnsemblMetazoa"/>
        </authorList>
    </citation>
    <scope>IDENTIFICATION</scope>
    <source>
        <strain evidence="9">p50T (Dazao)</strain>
    </source>
</reference>
<dbReference type="KEGG" id="bmor:100216492"/>
<evidence type="ECO:0000259" key="6">
    <source>
        <dbReference type="SMART" id="SM00385"/>
    </source>
</evidence>
<dbReference type="GO" id="GO:0016538">
    <property type="term" value="F:cyclin-dependent protein serine/threonine kinase regulator activity"/>
    <property type="evidence" value="ECO:0007669"/>
    <property type="project" value="InterPro"/>
</dbReference>
<dbReference type="AlphaFoldDB" id="C0KLC6"/>
<dbReference type="HOGENOM" id="CLU_020695_3_0_1"/>
<evidence type="ECO:0000256" key="2">
    <source>
        <dbReference type="ARBA" id="ARBA00023127"/>
    </source>
</evidence>
<dbReference type="SUPFAM" id="SSF47954">
    <property type="entry name" value="Cyclin-like"/>
    <property type="match status" value="2"/>
</dbReference>